<organism evidence="1 2">
    <name type="scientific">Phytophthora lilii</name>
    <dbReference type="NCBI Taxonomy" id="2077276"/>
    <lineage>
        <taxon>Eukaryota</taxon>
        <taxon>Sar</taxon>
        <taxon>Stramenopiles</taxon>
        <taxon>Oomycota</taxon>
        <taxon>Peronosporomycetes</taxon>
        <taxon>Peronosporales</taxon>
        <taxon>Peronosporaceae</taxon>
        <taxon>Phytophthora</taxon>
    </lineage>
</organism>
<comment type="caution">
    <text evidence="1">The sequence shown here is derived from an EMBL/GenBank/DDBJ whole genome shotgun (WGS) entry which is preliminary data.</text>
</comment>
<name>A0A9W6X043_9STRA</name>
<dbReference type="EMBL" id="BSXW01000535">
    <property type="protein sequence ID" value="GMF24910.1"/>
    <property type="molecule type" value="Genomic_DNA"/>
</dbReference>
<keyword evidence="2" id="KW-1185">Reference proteome</keyword>
<dbReference type="AlphaFoldDB" id="A0A9W6X043"/>
<dbReference type="Proteomes" id="UP001165083">
    <property type="component" value="Unassembled WGS sequence"/>
</dbReference>
<evidence type="ECO:0000313" key="2">
    <source>
        <dbReference type="Proteomes" id="UP001165083"/>
    </source>
</evidence>
<proteinExistence type="predicted"/>
<sequence length="141" mass="15464">MKVALRPVSNVAVRTRLRILQPVSCVTRLASAPAVVFVKVLLPRQQPELALCRCNAWLGVVDAVDSVKWITDDQGVSDCCQLEDVEVGWPGCQCLDQTDCMRIVGRAYMFPLGVTVVDAIHFIRGGPDCLPLSPTARRPPH</sequence>
<gene>
    <name evidence="1" type="ORF">Plil01_001023700</name>
</gene>
<protein>
    <submittedName>
        <fullName evidence="1">Unnamed protein product</fullName>
    </submittedName>
</protein>
<accession>A0A9W6X043</accession>
<reference evidence="1" key="1">
    <citation type="submission" date="2023-04" db="EMBL/GenBank/DDBJ databases">
        <title>Phytophthora lilii NBRC 32176.</title>
        <authorList>
            <person name="Ichikawa N."/>
            <person name="Sato H."/>
            <person name="Tonouchi N."/>
        </authorList>
    </citation>
    <scope>NUCLEOTIDE SEQUENCE</scope>
    <source>
        <strain evidence="1">NBRC 32176</strain>
    </source>
</reference>
<evidence type="ECO:0000313" key="1">
    <source>
        <dbReference type="EMBL" id="GMF24910.1"/>
    </source>
</evidence>